<dbReference type="FunFam" id="2.40.20.10:FF:000046">
    <property type="entry name" value="Uncharacterized protein"/>
    <property type="match status" value="1"/>
</dbReference>
<feature type="domain" description="Kringle" evidence="5">
    <location>
        <begin position="148"/>
        <end position="227"/>
    </location>
</feature>
<feature type="compositionally biased region" description="Polar residues" evidence="4">
    <location>
        <begin position="46"/>
        <end position="58"/>
    </location>
</feature>
<protein>
    <recommendedName>
        <fullName evidence="5">Kringle domain-containing protein</fullName>
    </recommendedName>
</protein>
<dbReference type="PANTHER" id="PTHR24261:SF7">
    <property type="entry name" value="KRINGLE DOMAIN-CONTAINING PROTEIN"/>
    <property type="match status" value="1"/>
</dbReference>
<organism>
    <name type="scientific">Branchiostoma floridae</name>
    <name type="common">Florida lancelet</name>
    <name type="synonym">Amphioxus</name>
    <dbReference type="NCBI Taxonomy" id="7739"/>
    <lineage>
        <taxon>Eukaryota</taxon>
        <taxon>Metazoa</taxon>
        <taxon>Chordata</taxon>
        <taxon>Cephalochordata</taxon>
        <taxon>Leptocardii</taxon>
        <taxon>Amphioxiformes</taxon>
        <taxon>Branchiostomatidae</taxon>
        <taxon>Branchiostoma</taxon>
    </lineage>
</organism>
<dbReference type="Pfam" id="PF00051">
    <property type="entry name" value="Kringle"/>
    <property type="match status" value="1"/>
</dbReference>
<dbReference type="PANTHER" id="PTHR24261">
    <property type="entry name" value="PLASMINOGEN-RELATED"/>
    <property type="match status" value="1"/>
</dbReference>
<dbReference type="Gene3D" id="2.40.20.10">
    <property type="entry name" value="Plasminogen Kringle 4"/>
    <property type="match status" value="1"/>
</dbReference>
<accession>C3ZVD6</accession>
<comment type="caution">
    <text evidence="3">Lacks conserved residue(s) required for the propagation of feature annotation.</text>
</comment>
<dbReference type="EMBL" id="GG666689">
    <property type="protein sequence ID" value="EEN43457.1"/>
    <property type="molecule type" value="Genomic_DNA"/>
</dbReference>
<evidence type="ECO:0000259" key="5">
    <source>
        <dbReference type="PROSITE" id="PS50070"/>
    </source>
</evidence>
<dbReference type="PRINTS" id="PR00018">
    <property type="entry name" value="KRINGLE"/>
</dbReference>
<dbReference type="InterPro" id="IPR038178">
    <property type="entry name" value="Kringle_sf"/>
</dbReference>
<dbReference type="InParanoid" id="C3ZVD6"/>
<proteinExistence type="predicted"/>
<dbReference type="SUPFAM" id="SSF57440">
    <property type="entry name" value="Kringle-like"/>
    <property type="match status" value="1"/>
</dbReference>
<evidence type="ECO:0000256" key="1">
    <source>
        <dbReference type="ARBA" id="ARBA00022572"/>
    </source>
</evidence>
<feature type="compositionally biased region" description="Pro residues" evidence="4">
    <location>
        <begin position="63"/>
        <end position="118"/>
    </location>
</feature>
<dbReference type="CDD" id="cd00108">
    <property type="entry name" value="KR"/>
    <property type="match status" value="1"/>
</dbReference>
<dbReference type="InterPro" id="IPR000001">
    <property type="entry name" value="Kringle"/>
</dbReference>
<evidence type="ECO:0000256" key="2">
    <source>
        <dbReference type="ARBA" id="ARBA00023157"/>
    </source>
</evidence>
<keyword evidence="1 3" id="KW-0420">Kringle</keyword>
<dbReference type="InterPro" id="IPR018056">
    <property type="entry name" value="Kringle_CS"/>
</dbReference>
<evidence type="ECO:0000256" key="3">
    <source>
        <dbReference type="PROSITE-ProRule" id="PRU00121"/>
    </source>
</evidence>
<dbReference type="InterPro" id="IPR013806">
    <property type="entry name" value="Kringle-like"/>
</dbReference>
<keyword evidence="2" id="KW-1015">Disulfide bond</keyword>
<feature type="region of interest" description="Disordered" evidence="4">
    <location>
        <begin position="28"/>
        <end position="136"/>
    </location>
</feature>
<reference evidence="6" key="1">
    <citation type="journal article" date="2008" name="Nature">
        <title>The amphioxus genome and the evolution of the chordate karyotype.</title>
        <authorList>
            <consortium name="US DOE Joint Genome Institute (JGI-PGF)"/>
            <person name="Putnam N.H."/>
            <person name="Butts T."/>
            <person name="Ferrier D.E.K."/>
            <person name="Furlong R.F."/>
            <person name="Hellsten U."/>
            <person name="Kawashima T."/>
            <person name="Robinson-Rechavi M."/>
            <person name="Shoguchi E."/>
            <person name="Terry A."/>
            <person name="Yu J.-K."/>
            <person name="Benito-Gutierrez E.L."/>
            <person name="Dubchak I."/>
            <person name="Garcia-Fernandez J."/>
            <person name="Gibson-Brown J.J."/>
            <person name="Grigoriev I.V."/>
            <person name="Horton A.C."/>
            <person name="de Jong P.J."/>
            <person name="Jurka J."/>
            <person name="Kapitonov V.V."/>
            <person name="Kohara Y."/>
            <person name="Kuroki Y."/>
            <person name="Lindquist E."/>
            <person name="Lucas S."/>
            <person name="Osoegawa K."/>
            <person name="Pennacchio L.A."/>
            <person name="Salamov A.A."/>
            <person name="Satou Y."/>
            <person name="Sauka-Spengler T."/>
            <person name="Schmutz J."/>
            <person name="Shin-I T."/>
            <person name="Toyoda A."/>
            <person name="Bronner-Fraser M."/>
            <person name="Fujiyama A."/>
            <person name="Holland L.Z."/>
            <person name="Holland P.W.H."/>
            <person name="Satoh N."/>
            <person name="Rokhsar D.S."/>
        </authorList>
    </citation>
    <scope>NUCLEOTIDE SEQUENCE [LARGE SCALE GENOMIC DNA]</scope>
    <source>
        <strain evidence="6">S238N-H82</strain>
        <tissue evidence="6">Testes</tissue>
    </source>
</reference>
<dbReference type="PROSITE" id="PS00021">
    <property type="entry name" value="KRINGLE_1"/>
    <property type="match status" value="1"/>
</dbReference>
<name>C3ZVD6_BRAFL</name>
<dbReference type="STRING" id="7739.C3ZVD6"/>
<evidence type="ECO:0000313" key="6">
    <source>
        <dbReference type="EMBL" id="EEN43457.1"/>
    </source>
</evidence>
<sequence>MDTKRRFGQWAISLVATVIAVYVVKANPSLSPTDPTEPPAHPTKPSEYQTNLPTNPTLSPGDPTQPPADPTQPPADPTQPPADPTQPPADPTQPPAGPTQPPADPTQPPADPTQPPADPTHSPLEPTQPPTYPTLYLTYPNQSTILTDCQIGNGASYRGTISVTRTGKTCQHWDSQTPHEHGVTPANYPASGLEQNYCRNPDGDPSGVWCITTDSERPWDYCDVPTCSVKKGHHTRIMVPSAARAEPPVPGPSCPAPRARPIVPIWPAPGALLTPLTPKTFTANAHSSG</sequence>
<dbReference type="InterPro" id="IPR050759">
    <property type="entry name" value="Serine_protease_kringle"/>
</dbReference>
<evidence type="ECO:0000256" key="4">
    <source>
        <dbReference type="SAM" id="MobiDB-lite"/>
    </source>
</evidence>
<gene>
    <name evidence="6" type="ORF">BRAFLDRAFT_100128</name>
</gene>
<dbReference type="AlphaFoldDB" id="C3ZVD6"/>
<dbReference type="PROSITE" id="PS50070">
    <property type="entry name" value="KRINGLE_2"/>
    <property type="match status" value="1"/>
</dbReference>
<dbReference type="SMART" id="SM00130">
    <property type="entry name" value="KR"/>
    <property type="match status" value="1"/>
</dbReference>